<dbReference type="InterPro" id="IPR020845">
    <property type="entry name" value="AMP-binding_CS"/>
</dbReference>
<dbReference type="AlphaFoldDB" id="A0A8S9T3N2"/>
<dbReference type="GO" id="GO:0003824">
    <property type="term" value="F:catalytic activity"/>
    <property type="evidence" value="ECO:0007669"/>
    <property type="project" value="InterPro"/>
</dbReference>
<dbReference type="FunFam" id="3.40.50.12780:FF:000012">
    <property type="entry name" value="Non-ribosomal peptide synthetase"/>
    <property type="match status" value="1"/>
</dbReference>
<evidence type="ECO:0000256" key="3">
    <source>
        <dbReference type="ARBA" id="ARBA00022450"/>
    </source>
</evidence>
<dbReference type="PROSITE" id="PS00012">
    <property type="entry name" value="PHOSPHOPANTETHEINE"/>
    <property type="match status" value="1"/>
</dbReference>
<sequence length="894" mass="100895">MNVLTWQNMRVSLAEQRAYWQNQLHGNLPVLDIPSDYPRTMNHSLTKLREVVELNEDLYLEIKKFCRHQKVNIFNLLVTAFKILLYRYTGQEDIIVGSVSADSFRERERFINSIPLRTHLLGSLSAEETLRRVAITIKEAAKNRDYPFEELVNDLKRDENVTKSPIFQVMLVLCNTPFCVSDAPILEGNIAAFKEHSDKCDLVIFASEEGEGIKISCEYSAELFESASVRRMFGHFQTLLKSIVADPSQRVSTLVLLTEAERHQLLVEWNNTKVDYPREQCIHHLFEAQVKQTPNTVAVVFEDEQLTYWELNHRAEQLAHHLRSLGVGPEVLVGICVERSIDMVVGLLGILKAGGAYVPLDPAYPKERLAFMLSNSQLSILLTQRQFVKNFPENTAKVVLDEPWDASDEETKDTITNVTADNLAYVMYTSGSTGKPKAVSVIHRSVVRLVKGANYVNITKEDVFLQLAPISFDASTFEIWGSLLNGGKLVIFPASKLSLKKLGQIIQQYQVTILWLTSGLFHLMVDEQLEDLKPVRQLLAGGDVLSVPHIRKTLQKLKGCKLINGYGPTENTTFTCCFSITEPFQFGNSVPIGRPISNTQVYILDRYMQPVPIGVRGELYTGGDGLARGYFNRPELTEEKFIPNPFSDEPGAYLYKTGDLTRYLPDGNIEFLGRIDNQVKIRGFRIELGEIESALCQHPAIKEAAVIVKEDSSSNKHLVAYIVPMHEQELTIHDLRGFLNQKVPDYMMPLAFVQLNSLPLSPNGKVDRRTLSNFTLSRRESAGPLIAPRSSTEQQLADIWTEVLKTEVGVHDNFFELGGNSLLAAQIVSQLYKMLSIELTVSELFEFTTVAELAVHIETVILVNQQDKIKLLQALTMNKSLTFFAEEGRIELKI</sequence>
<dbReference type="GO" id="GO:0031177">
    <property type="term" value="F:phosphopantetheine binding"/>
    <property type="evidence" value="ECO:0007669"/>
    <property type="project" value="InterPro"/>
</dbReference>
<reference evidence="6" key="2">
    <citation type="submission" date="2019-11" db="EMBL/GenBank/DDBJ databases">
        <title>Improved Assembly of Tolypothrix boutellei genome.</title>
        <authorList>
            <person name="Sarangi A.N."/>
            <person name="Mukherjee M."/>
            <person name="Ghosh S."/>
            <person name="Singh D."/>
            <person name="Das A."/>
            <person name="Kant S."/>
            <person name="Prusty A."/>
            <person name="Tripathy S."/>
        </authorList>
    </citation>
    <scope>NUCLEOTIDE SEQUENCE</scope>
    <source>
        <strain evidence="6">VB521301</strain>
    </source>
</reference>
<dbReference type="Pfam" id="PF13193">
    <property type="entry name" value="AMP-binding_C"/>
    <property type="match status" value="1"/>
</dbReference>
<dbReference type="Gene3D" id="3.40.50.980">
    <property type="match status" value="2"/>
</dbReference>
<evidence type="ECO:0000259" key="5">
    <source>
        <dbReference type="PROSITE" id="PS50075"/>
    </source>
</evidence>
<dbReference type="SUPFAM" id="SSF47336">
    <property type="entry name" value="ACP-like"/>
    <property type="match status" value="1"/>
</dbReference>
<dbReference type="InterPro" id="IPR009081">
    <property type="entry name" value="PP-bd_ACP"/>
</dbReference>
<dbReference type="SUPFAM" id="SSF52777">
    <property type="entry name" value="CoA-dependent acyltransferases"/>
    <property type="match status" value="1"/>
</dbReference>
<dbReference type="Gene3D" id="2.30.38.10">
    <property type="entry name" value="Luciferase, Domain 3"/>
    <property type="match status" value="1"/>
</dbReference>
<accession>A0A8S9T3N2</accession>
<dbReference type="Pfam" id="PF00668">
    <property type="entry name" value="Condensation"/>
    <property type="match status" value="1"/>
</dbReference>
<dbReference type="InterPro" id="IPR010071">
    <property type="entry name" value="AA_adenyl_dom"/>
</dbReference>
<dbReference type="SMART" id="SM00823">
    <property type="entry name" value="PKS_PP"/>
    <property type="match status" value="1"/>
</dbReference>
<evidence type="ECO:0000313" key="6">
    <source>
        <dbReference type="EMBL" id="KAF3886716.1"/>
    </source>
</evidence>
<dbReference type="FunFam" id="1.10.1200.10:FF:000005">
    <property type="entry name" value="Nonribosomal peptide synthetase 1"/>
    <property type="match status" value="1"/>
</dbReference>
<dbReference type="NCBIfam" id="TIGR01733">
    <property type="entry name" value="AA-adenyl-dom"/>
    <property type="match status" value="1"/>
</dbReference>
<reference evidence="6" key="1">
    <citation type="journal article" date="2015" name="Genome Announc.">
        <title>Draft Genome Sequence of Tolypothrix boutellei Strain VB521301.</title>
        <authorList>
            <person name="Chandrababunaidu M.M."/>
            <person name="Singh D."/>
            <person name="Sen D."/>
            <person name="Bhan S."/>
            <person name="Das S."/>
            <person name="Gupta A."/>
            <person name="Adhikary S.P."/>
            <person name="Tripathy S."/>
        </authorList>
    </citation>
    <scope>NUCLEOTIDE SEQUENCE</scope>
    <source>
        <strain evidence="6">VB521301</strain>
    </source>
</reference>
<comment type="cofactor">
    <cofactor evidence="1">
        <name>pantetheine 4'-phosphate</name>
        <dbReference type="ChEBI" id="CHEBI:47942"/>
    </cofactor>
</comment>
<dbReference type="PROSITE" id="PS00455">
    <property type="entry name" value="AMP_BINDING"/>
    <property type="match status" value="1"/>
</dbReference>
<dbReference type="FunFam" id="3.40.50.980:FF:000001">
    <property type="entry name" value="Non-ribosomal peptide synthetase"/>
    <property type="match status" value="1"/>
</dbReference>
<dbReference type="Pfam" id="PF00501">
    <property type="entry name" value="AMP-binding"/>
    <property type="match status" value="1"/>
</dbReference>
<dbReference type="CDD" id="cd12117">
    <property type="entry name" value="A_NRPS_Srf_like"/>
    <property type="match status" value="1"/>
</dbReference>
<keyword evidence="4" id="KW-0597">Phosphoprotein</keyword>
<dbReference type="PROSITE" id="PS50075">
    <property type="entry name" value="CARRIER"/>
    <property type="match status" value="1"/>
</dbReference>
<dbReference type="Pfam" id="PF00550">
    <property type="entry name" value="PP-binding"/>
    <property type="match status" value="1"/>
</dbReference>
<dbReference type="FunFam" id="2.30.38.10:FF:000001">
    <property type="entry name" value="Non-ribosomal peptide synthetase PvdI"/>
    <property type="match status" value="1"/>
</dbReference>
<dbReference type="Gene3D" id="3.30.559.30">
    <property type="entry name" value="Nonribosomal peptide synthetase, condensation domain"/>
    <property type="match status" value="1"/>
</dbReference>
<dbReference type="Gene3D" id="3.30.300.30">
    <property type="match status" value="1"/>
</dbReference>
<dbReference type="PANTHER" id="PTHR45527">
    <property type="entry name" value="NONRIBOSOMAL PEPTIDE SYNTHETASE"/>
    <property type="match status" value="1"/>
</dbReference>
<dbReference type="InterPro" id="IPR045851">
    <property type="entry name" value="AMP-bd_C_sf"/>
</dbReference>
<dbReference type="InterPro" id="IPR001242">
    <property type="entry name" value="Condensation_dom"/>
</dbReference>
<evidence type="ECO:0000256" key="2">
    <source>
        <dbReference type="ARBA" id="ARBA00006432"/>
    </source>
</evidence>
<dbReference type="GO" id="GO:0005829">
    <property type="term" value="C:cytosol"/>
    <property type="evidence" value="ECO:0007669"/>
    <property type="project" value="TreeGrafter"/>
</dbReference>
<gene>
    <name evidence="6" type="ORF">DA73_0400015435</name>
</gene>
<dbReference type="SUPFAM" id="SSF56801">
    <property type="entry name" value="Acetyl-CoA synthetase-like"/>
    <property type="match status" value="1"/>
</dbReference>
<evidence type="ECO:0000256" key="1">
    <source>
        <dbReference type="ARBA" id="ARBA00001957"/>
    </source>
</evidence>
<dbReference type="Gene3D" id="3.30.559.10">
    <property type="entry name" value="Chloramphenicol acetyltransferase-like domain"/>
    <property type="match status" value="1"/>
</dbReference>
<dbReference type="GO" id="GO:0043041">
    <property type="term" value="P:amino acid activation for nonribosomal peptide biosynthetic process"/>
    <property type="evidence" value="ECO:0007669"/>
    <property type="project" value="TreeGrafter"/>
</dbReference>
<dbReference type="InterPro" id="IPR025110">
    <property type="entry name" value="AMP-bd_C"/>
</dbReference>
<dbReference type="FunFam" id="3.30.300.30:FF:000010">
    <property type="entry name" value="Enterobactin synthetase component F"/>
    <property type="match status" value="1"/>
</dbReference>
<feature type="domain" description="Carrier" evidence="5">
    <location>
        <begin position="787"/>
        <end position="861"/>
    </location>
</feature>
<dbReference type="InterPro" id="IPR006162">
    <property type="entry name" value="Ppantetheine_attach_site"/>
</dbReference>
<dbReference type="RefSeq" id="WP_082051710.1">
    <property type="nucleotide sequence ID" value="NZ_JHEG04000001.1"/>
</dbReference>
<dbReference type="Proteomes" id="UP000029738">
    <property type="component" value="Unassembled WGS sequence"/>
</dbReference>
<comment type="similarity">
    <text evidence="2">Belongs to the ATP-dependent AMP-binding enzyme family.</text>
</comment>
<dbReference type="Gene3D" id="1.10.1200.10">
    <property type="entry name" value="ACP-like"/>
    <property type="match status" value="1"/>
</dbReference>
<evidence type="ECO:0000256" key="4">
    <source>
        <dbReference type="ARBA" id="ARBA00022553"/>
    </source>
</evidence>
<evidence type="ECO:0000313" key="7">
    <source>
        <dbReference type="Proteomes" id="UP000029738"/>
    </source>
</evidence>
<keyword evidence="3" id="KW-0596">Phosphopantetheine</keyword>
<dbReference type="InterPro" id="IPR000873">
    <property type="entry name" value="AMP-dep_synth/lig_dom"/>
</dbReference>
<dbReference type="InterPro" id="IPR020806">
    <property type="entry name" value="PKS_PP-bd"/>
</dbReference>
<dbReference type="GO" id="GO:0008610">
    <property type="term" value="P:lipid biosynthetic process"/>
    <property type="evidence" value="ECO:0007669"/>
    <property type="project" value="UniProtKB-ARBA"/>
</dbReference>
<dbReference type="OrthoDB" id="9778383at2"/>
<keyword evidence="7" id="KW-1185">Reference proteome</keyword>
<proteinExistence type="inferred from homology"/>
<dbReference type="GO" id="GO:0044550">
    <property type="term" value="P:secondary metabolite biosynthetic process"/>
    <property type="evidence" value="ECO:0007669"/>
    <property type="project" value="UniProtKB-ARBA"/>
</dbReference>
<protein>
    <submittedName>
        <fullName evidence="6">Non-ribosomal peptide synthetase</fullName>
    </submittedName>
</protein>
<name>A0A8S9T3N2_9CYAN</name>
<organism evidence="6 7">
    <name type="scientific">Tolypothrix bouteillei VB521301</name>
    <dbReference type="NCBI Taxonomy" id="1479485"/>
    <lineage>
        <taxon>Bacteria</taxon>
        <taxon>Bacillati</taxon>
        <taxon>Cyanobacteriota</taxon>
        <taxon>Cyanophyceae</taxon>
        <taxon>Nostocales</taxon>
        <taxon>Tolypothrichaceae</taxon>
        <taxon>Tolypothrix</taxon>
    </lineage>
</organism>
<dbReference type="InterPro" id="IPR036736">
    <property type="entry name" value="ACP-like_sf"/>
</dbReference>
<comment type="caution">
    <text evidence="6">The sequence shown here is derived from an EMBL/GenBank/DDBJ whole genome shotgun (WGS) entry which is preliminary data.</text>
</comment>
<dbReference type="EMBL" id="JHEG04000001">
    <property type="protein sequence ID" value="KAF3886716.1"/>
    <property type="molecule type" value="Genomic_DNA"/>
</dbReference>
<dbReference type="PANTHER" id="PTHR45527:SF1">
    <property type="entry name" value="FATTY ACID SYNTHASE"/>
    <property type="match status" value="1"/>
</dbReference>
<dbReference type="InterPro" id="IPR023213">
    <property type="entry name" value="CAT-like_dom_sf"/>
</dbReference>